<dbReference type="AlphaFoldDB" id="A0A3B5KU24"/>
<dbReference type="OMA" id="NTSWERR"/>
<dbReference type="FunCoup" id="A0A3B5KU24">
    <property type="interactions" value="610"/>
</dbReference>
<dbReference type="CTD" id="150275"/>
<dbReference type="GeneID" id="101072143"/>
<protein>
    <submittedName>
        <fullName evidence="3">Coiled-coil domain containing 117</fullName>
    </submittedName>
</protein>
<reference evidence="3" key="2">
    <citation type="submission" date="2025-08" db="UniProtKB">
        <authorList>
            <consortium name="Ensembl"/>
        </authorList>
    </citation>
    <scope>IDENTIFICATION</scope>
</reference>
<proteinExistence type="predicted"/>
<dbReference type="RefSeq" id="XP_011614008.2">
    <property type="nucleotide sequence ID" value="XM_011615706.2"/>
</dbReference>
<dbReference type="STRING" id="31033.ENSTRUP00000056777"/>
<dbReference type="GeneTree" id="ENSGT00390000005772"/>
<dbReference type="PANTHER" id="PTHR36128">
    <property type="entry name" value="COILED-COIL DOMAIN-CONTAINING PROTEIN 117"/>
    <property type="match status" value="1"/>
</dbReference>
<evidence type="ECO:0000313" key="3">
    <source>
        <dbReference type="Ensembl" id="ENSTRUP00000056777.2"/>
    </source>
</evidence>
<dbReference type="OrthoDB" id="9450632at2759"/>
<organism evidence="3 4">
    <name type="scientific">Takifugu rubripes</name>
    <name type="common">Japanese pufferfish</name>
    <name type="synonym">Fugu rubripes</name>
    <dbReference type="NCBI Taxonomy" id="31033"/>
    <lineage>
        <taxon>Eukaryota</taxon>
        <taxon>Metazoa</taxon>
        <taxon>Chordata</taxon>
        <taxon>Craniata</taxon>
        <taxon>Vertebrata</taxon>
        <taxon>Euteleostomi</taxon>
        <taxon>Actinopterygii</taxon>
        <taxon>Neopterygii</taxon>
        <taxon>Teleostei</taxon>
        <taxon>Neoteleostei</taxon>
        <taxon>Acanthomorphata</taxon>
        <taxon>Eupercaria</taxon>
        <taxon>Tetraodontiformes</taxon>
        <taxon>Tetradontoidea</taxon>
        <taxon>Tetraodontidae</taxon>
        <taxon>Takifugu</taxon>
    </lineage>
</organism>
<feature type="compositionally biased region" description="Basic residues" evidence="2">
    <location>
        <begin position="228"/>
        <end position="237"/>
    </location>
</feature>
<dbReference type="KEGG" id="tru:101072143"/>
<dbReference type="Proteomes" id="UP000005226">
    <property type="component" value="Chromosome 21"/>
</dbReference>
<reference evidence="3" key="3">
    <citation type="submission" date="2025-09" db="UniProtKB">
        <authorList>
            <consortium name="Ensembl"/>
        </authorList>
    </citation>
    <scope>IDENTIFICATION</scope>
</reference>
<evidence type="ECO:0000313" key="4">
    <source>
        <dbReference type="Proteomes" id="UP000005226"/>
    </source>
</evidence>
<keyword evidence="4" id="KW-1185">Reference proteome</keyword>
<dbReference type="PANTHER" id="PTHR36128:SF1">
    <property type="entry name" value="COILED-COIL DOMAIN-CONTAINING PROTEIN 117"/>
    <property type="match status" value="1"/>
</dbReference>
<evidence type="ECO:0000256" key="2">
    <source>
        <dbReference type="SAM" id="MobiDB-lite"/>
    </source>
</evidence>
<dbReference type="Pfam" id="PF15810">
    <property type="entry name" value="CCDC117"/>
    <property type="match status" value="1"/>
</dbReference>
<feature type="region of interest" description="Disordered" evidence="2">
    <location>
        <begin position="228"/>
        <end position="285"/>
    </location>
</feature>
<reference evidence="3 4" key="1">
    <citation type="journal article" date="2011" name="Genome Biol. Evol.">
        <title>Integration of the genetic map and genome assembly of fugu facilitates insights into distinct features of genome evolution in teleosts and mammals.</title>
        <authorList>
            <person name="Kai W."/>
            <person name="Kikuchi K."/>
            <person name="Tohari S."/>
            <person name="Chew A.K."/>
            <person name="Tay A."/>
            <person name="Fujiwara A."/>
            <person name="Hosoya S."/>
            <person name="Suetake H."/>
            <person name="Naruse K."/>
            <person name="Brenner S."/>
            <person name="Suzuki Y."/>
            <person name="Venkatesh B."/>
        </authorList>
    </citation>
    <scope>NUCLEOTIDE SEQUENCE [LARGE SCALE GENOMIC DNA]</scope>
</reference>
<feature type="coiled-coil region" evidence="1">
    <location>
        <begin position="138"/>
        <end position="165"/>
    </location>
</feature>
<dbReference type="InParanoid" id="A0A3B5KU24"/>
<accession>A0A3B5KU24</accession>
<gene>
    <name evidence="3" type="primary">ccdc117</name>
</gene>
<dbReference type="InterPro" id="IPR031630">
    <property type="entry name" value="CCDC117"/>
</dbReference>
<sequence length="285" mass="31420">MHQSAHTSSGVGCLPAMFSFSGPSGFPQFDFGAPRMSDDLQKSQMSNSSWETRCLRKNKRRADDEACSAKKRRLTMEAEVDFTDNSCSNPRFDWPSASGCLPPLLASQQDNPGPLLPVGLSKTPNLLQPLCGLPQPEMDSSCMEIEAAQRKLQEIEDRITLEDDDEDEDLGVEPAPKRPVLVILDSLKEGLQRGITDILPHTVAQSVSHSCMELVLWRPPDELFSRKQKNPAQKLRKQQTAVSQQPLTPCSSPDHQGPSSPPADAHSCLYSFPATRSSGEEDMEM</sequence>
<dbReference type="Ensembl" id="ENSTRUT00000057971.2">
    <property type="protein sequence ID" value="ENSTRUP00000056777.2"/>
    <property type="gene ID" value="ENSTRUG00000019657.2"/>
</dbReference>
<keyword evidence="1" id="KW-0175">Coiled coil</keyword>
<evidence type="ECO:0000256" key="1">
    <source>
        <dbReference type="SAM" id="Coils"/>
    </source>
</evidence>
<name>A0A3B5KU24_TAKRU</name>
<feature type="compositionally biased region" description="Polar residues" evidence="2">
    <location>
        <begin position="238"/>
        <end position="258"/>
    </location>
</feature>